<name>A0A1F6XL37_9BACT</name>
<evidence type="ECO:0000313" key="2">
    <source>
        <dbReference type="Proteomes" id="UP000176629"/>
    </source>
</evidence>
<evidence type="ECO:0008006" key="3">
    <source>
        <dbReference type="Google" id="ProtNLM"/>
    </source>
</evidence>
<proteinExistence type="predicted"/>
<accession>A0A1F6XL37</accession>
<comment type="caution">
    <text evidence="1">The sequence shown here is derived from an EMBL/GenBank/DDBJ whole genome shotgun (WGS) entry which is preliminary data.</text>
</comment>
<dbReference type="EMBL" id="MFUX01000006">
    <property type="protein sequence ID" value="OGI94846.1"/>
    <property type="molecule type" value="Genomic_DNA"/>
</dbReference>
<reference evidence="1 2" key="1">
    <citation type="journal article" date="2016" name="Nat. Commun.">
        <title>Thousands of microbial genomes shed light on interconnected biogeochemical processes in an aquifer system.</title>
        <authorList>
            <person name="Anantharaman K."/>
            <person name="Brown C.T."/>
            <person name="Hug L.A."/>
            <person name="Sharon I."/>
            <person name="Castelle C.J."/>
            <person name="Probst A.J."/>
            <person name="Thomas B.C."/>
            <person name="Singh A."/>
            <person name="Wilkins M.J."/>
            <person name="Karaoz U."/>
            <person name="Brodie E.L."/>
            <person name="Williams K.H."/>
            <person name="Hubbard S.S."/>
            <person name="Banfield J.F."/>
        </authorList>
    </citation>
    <scope>NUCLEOTIDE SEQUENCE [LARGE SCALE GENOMIC DNA]</scope>
</reference>
<evidence type="ECO:0000313" key="1">
    <source>
        <dbReference type="EMBL" id="OGI94846.1"/>
    </source>
</evidence>
<gene>
    <name evidence="1" type="ORF">A3A03_02480</name>
</gene>
<dbReference type="AlphaFoldDB" id="A0A1F6XL37"/>
<protein>
    <recommendedName>
        <fullName evidence="3">Radical SAM core domain-containing protein</fullName>
    </recommendedName>
</protein>
<dbReference type="Proteomes" id="UP000176629">
    <property type="component" value="Unassembled WGS sequence"/>
</dbReference>
<organism evidence="1 2">
    <name type="scientific">Candidatus Nomurabacteria bacterium RIFCSPLOWO2_01_FULL_40_18</name>
    <dbReference type="NCBI Taxonomy" id="1801773"/>
    <lineage>
        <taxon>Bacteria</taxon>
        <taxon>Candidatus Nomuraibacteriota</taxon>
    </lineage>
</organism>
<sequence length="374" mass="42386">MKYIIAYPPVDFSVPFPELKPEQIDIYFHYTNEIGGRTCKAACAHCYFRSKPTFHIPPEKALDITESLRAQGFNIGMAPADSFADEALMAGNSGSAFRLKAIGNSAWSSGMPLALPNWEARLDRAWQIGFRSIIITAHEAAGTMVPIKGITKAPVIRQAFKNIIAWNNVNNPKRFSTATTFTIRPDNCNLDLMRQMISWGVEEGLDLVRFNCFANFQSLPEHRQFEMSREKIVEFYDHLARLQVEFQDAPTSLGISEDWGDAGIEQIYPYLPPEWQSRKAGWCRARYRLFAMIEVNGEIVLTGCVDKWEPVMGKLIQIAPIEYRIVWKYDQIETLRQAILDDKVYACWGGVGYGRPTEASFGTDSIAEDEIMRG</sequence>